<keyword evidence="2" id="KW-1185">Reference proteome</keyword>
<dbReference type="PIRSF" id="PIRSF033736">
    <property type="entry name" value="UCP033763"/>
    <property type="match status" value="1"/>
</dbReference>
<dbReference type="AlphaFoldDB" id="A0A916UUX7"/>
<dbReference type="InterPro" id="IPR018988">
    <property type="entry name" value="DUF2000"/>
</dbReference>
<dbReference type="EMBL" id="BMGG01000010">
    <property type="protein sequence ID" value="GGC88246.1"/>
    <property type="molecule type" value="Genomic_DNA"/>
</dbReference>
<proteinExistence type="predicted"/>
<accession>A0A916UUX7</accession>
<protein>
    <recommendedName>
        <fullName evidence="3">DUF2000 domain-containing protein</fullName>
    </recommendedName>
</protein>
<gene>
    <name evidence="1" type="ORF">GCM10010994_52760</name>
</gene>
<dbReference type="InterPro" id="IPR023476">
    <property type="entry name" value="Pep_tRNA_hydro_II_dom_sf"/>
</dbReference>
<reference evidence="1" key="1">
    <citation type="journal article" date="2014" name="Int. J. Syst. Evol. Microbiol.">
        <title>Complete genome sequence of Corynebacterium casei LMG S-19264T (=DSM 44701T), isolated from a smear-ripened cheese.</title>
        <authorList>
            <consortium name="US DOE Joint Genome Institute (JGI-PGF)"/>
            <person name="Walter F."/>
            <person name="Albersmeier A."/>
            <person name="Kalinowski J."/>
            <person name="Ruckert C."/>
        </authorList>
    </citation>
    <scope>NUCLEOTIDE SEQUENCE</scope>
    <source>
        <strain evidence="1">CGMCC 1.12919</strain>
    </source>
</reference>
<evidence type="ECO:0000313" key="1">
    <source>
        <dbReference type="EMBL" id="GGC88246.1"/>
    </source>
</evidence>
<evidence type="ECO:0008006" key="3">
    <source>
        <dbReference type="Google" id="ProtNLM"/>
    </source>
</evidence>
<dbReference type="Gene3D" id="3.40.1490.10">
    <property type="entry name" value="Bit1"/>
    <property type="match status" value="1"/>
</dbReference>
<dbReference type="InterPro" id="IPR017021">
    <property type="entry name" value="UCP033763"/>
</dbReference>
<name>A0A916UUX7_9HYPH</name>
<evidence type="ECO:0000313" key="2">
    <source>
        <dbReference type="Proteomes" id="UP000637002"/>
    </source>
</evidence>
<reference evidence="1" key="2">
    <citation type="submission" date="2020-09" db="EMBL/GenBank/DDBJ databases">
        <authorList>
            <person name="Sun Q."/>
            <person name="Zhou Y."/>
        </authorList>
    </citation>
    <scope>NUCLEOTIDE SEQUENCE</scope>
    <source>
        <strain evidence="1">CGMCC 1.12919</strain>
    </source>
</reference>
<dbReference type="Proteomes" id="UP000637002">
    <property type="component" value="Unassembled WGS sequence"/>
</dbReference>
<dbReference type="SUPFAM" id="SSF102462">
    <property type="entry name" value="Peptidyl-tRNA hydrolase II"/>
    <property type="match status" value="1"/>
</dbReference>
<organism evidence="1 2">
    <name type="scientific">Chelatococcus reniformis</name>
    <dbReference type="NCBI Taxonomy" id="1494448"/>
    <lineage>
        <taxon>Bacteria</taxon>
        <taxon>Pseudomonadati</taxon>
        <taxon>Pseudomonadota</taxon>
        <taxon>Alphaproteobacteria</taxon>
        <taxon>Hyphomicrobiales</taxon>
        <taxon>Chelatococcaceae</taxon>
        <taxon>Chelatococcus</taxon>
    </lineage>
</organism>
<dbReference type="Pfam" id="PF09391">
    <property type="entry name" value="DUF2000"/>
    <property type="match status" value="1"/>
</dbReference>
<sequence>MNDIVEEAEPQRCVIVVDDALPPGRAANAAAVIALTLGKRHPDLAGHDLVDASGDIHPGLIPIGIAVLAAPAPQLQALRAKARAGTVDLVDFPAQGQQTTDYAAFGAAVRTVETDALAYVGVGIYGSRKAVGRLVGKYALLK</sequence>
<dbReference type="RefSeq" id="WP_188612145.1">
    <property type="nucleotide sequence ID" value="NZ_BMGG01000010.1"/>
</dbReference>
<comment type="caution">
    <text evidence="1">The sequence shown here is derived from an EMBL/GenBank/DDBJ whole genome shotgun (WGS) entry which is preliminary data.</text>
</comment>